<dbReference type="InterPro" id="IPR042120">
    <property type="entry name" value="MutL_C_dimsub"/>
</dbReference>
<keyword evidence="3" id="KW-1185">Reference proteome</keyword>
<dbReference type="Proteomes" id="UP000037923">
    <property type="component" value="Unassembled WGS sequence"/>
</dbReference>
<accession>A0A0M9FU73</accession>
<dbReference type="EMBL" id="LGTL01000021">
    <property type="protein sequence ID" value="KPA76180.1"/>
    <property type="molecule type" value="Genomic_DNA"/>
</dbReference>
<dbReference type="RefSeq" id="XP_015654619.1">
    <property type="nucleotide sequence ID" value="XM_015806748.1"/>
</dbReference>
<comment type="caution">
    <text evidence="2">The sequence shown here is derived from an EMBL/GenBank/DDBJ whole genome shotgun (WGS) entry which is preliminary data.</text>
</comment>
<feature type="region of interest" description="Disordered" evidence="1">
    <location>
        <begin position="457"/>
        <end position="488"/>
    </location>
</feature>
<evidence type="ECO:0000313" key="3">
    <source>
        <dbReference type="Proteomes" id="UP000037923"/>
    </source>
</evidence>
<dbReference type="Gene3D" id="3.30.1540.20">
    <property type="entry name" value="MutL, C-terminal domain, dimerisation subdomain"/>
    <property type="match status" value="1"/>
</dbReference>
<dbReference type="GeneID" id="26908224"/>
<sequence length="1336" mass="143632">MSSSTPTTSRIHRLPHTDAAVLAACAEFPTFSDALATVAQAALPALEKEVWGSYLSSPLRGSALSHDRDGQRPSPHRPAVSSVAQAGSPASPPRRRGRVSVEASVCLPAFAWDIERSVAFPFDDDKGKDDASRTVPQRGFGHACEVAHPPPRKRSRAEGAPAADAPSDSAPLDLLRRLASICTDVSVSVWLLEPPASGGTCCHEGKRVLPAPYVCFEKRWHCGQEMMMPAVVGLAAPAGRHTITSRPPFVNFCYRRVCAADQVDEVFLRTRCCVRGLFHNLPLRQAAFQVTPSGVLDRQTQDLLHSSLSSRWAATSASAQRTRREEQQHLFAVLFQTAVCTVLAPLYLHANPCASHEAAATMEFPSVFTARLLRESNDSGGVGGKAKRETSPFGEVACHCPSALPPPEACRLVALIEGACTDDNLSSLPDRRGTRQGLFCDRFGVCSGRLTVQQAQGMTRKEKWQQLSSKEATQTLSSPETRWRGETQGEATAEELCAVFGIDLLLPRTSSQRRQTAQKRRSFRAAVDASLHDGDEANVHRSCSRFTEVVMQPGKFAVIFHAFSKPCLFTSDAAASSASPPSCSSVRRSPHFSLSSSPSVTLSDGRQQHPATFLILTADSKTMPLESTAFPTGAVWPTRRVLEPDHWAYDVVAAQSRSLRGRFSSLVIASPVFIFVDAAYVPTRLCECRQRQRTKAQQDSREGAAAFLSSFSELYAAAVERVCPGGRPSATTEETLDVPASEKPSPQQQPTTPCVSLVSGKAEPSTPAADRRIYSLSPTVDVPTEAAVRDSAAATADSHAGERSGEVGLRMQYVFQRVLEAAAAPGTQSFIPSASKGSATPAPWHRVRLAPATLWMNATGCGGRAKDAASAAFAAAPAALPRRTPVSLHPKLSEIILEEAERAAAFQPESTNFEVATAVLGGVRTAAAAAAAAAEGRMARMRHLLDTGRGSVLRQLPRACNPPQPWSPADRAAPGTGDVPLRQPAVTPPIGSAQVTSVSVLPWARKFILLAQRPCGVPEAASSRHIFGKGHAQVKEAETAPPSSLLVEAYFPQSPLPSLFSTSPHPRHLRWWVLDQHAVHERVRLEFFLCFADTYVQHPELPQAAATHRATVRGTGKCSGVGAASAVPGLSRHARHALERRQQNTRLLRSLVEKKGTSSCVAEPASPSAPHAPSLTALASFPVLIPAEWRLRVSLVESHLLQWGWRFQHELVDDSCRAPFSDSPRLATAVRSWPCVEVEGVEHRVTSLRALTDTVEELEALGAAATPTSASSPLLSIPSAFLRFFISRSCRGALMFGDAVTPAAARHMVAALECVEQYYVCSHGRPSFASLAAFNA</sequence>
<organism evidence="2 3">
    <name type="scientific">Leptomonas pyrrhocoris</name>
    <name type="common">Firebug parasite</name>
    <dbReference type="NCBI Taxonomy" id="157538"/>
    <lineage>
        <taxon>Eukaryota</taxon>
        <taxon>Discoba</taxon>
        <taxon>Euglenozoa</taxon>
        <taxon>Kinetoplastea</taxon>
        <taxon>Metakinetoplastina</taxon>
        <taxon>Trypanosomatida</taxon>
        <taxon>Trypanosomatidae</taxon>
        <taxon>Leishmaniinae</taxon>
        <taxon>Leptomonas</taxon>
    </lineage>
</organism>
<feature type="region of interest" description="Disordered" evidence="1">
    <location>
        <begin position="726"/>
        <end position="770"/>
    </location>
</feature>
<feature type="region of interest" description="Disordered" evidence="1">
    <location>
        <begin position="123"/>
        <end position="168"/>
    </location>
</feature>
<dbReference type="PANTHER" id="PTHR10073">
    <property type="entry name" value="DNA MISMATCH REPAIR PROTEIN MLH, PMS, MUTL"/>
    <property type="match status" value="1"/>
</dbReference>
<dbReference type="GO" id="GO:0016887">
    <property type="term" value="F:ATP hydrolysis activity"/>
    <property type="evidence" value="ECO:0007669"/>
    <property type="project" value="InterPro"/>
</dbReference>
<reference evidence="2 3" key="1">
    <citation type="submission" date="2015-07" db="EMBL/GenBank/DDBJ databases">
        <title>High-quality genome of monoxenous trypanosomatid Leptomonas pyrrhocoris.</title>
        <authorList>
            <person name="Flegontov P."/>
            <person name="Butenko A."/>
            <person name="Firsov S."/>
            <person name="Vlcek C."/>
            <person name="Logacheva M.D."/>
            <person name="Field M."/>
            <person name="Filatov D."/>
            <person name="Flegontova O."/>
            <person name="Gerasimov E."/>
            <person name="Jackson A.P."/>
            <person name="Kelly S."/>
            <person name="Opperdoes F."/>
            <person name="O'Reilly A."/>
            <person name="Votypka J."/>
            <person name="Yurchenko V."/>
            <person name="Lukes J."/>
        </authorList>
    </citation>
    <scope>NUCLEOTIDE SEQUENCE [LARGE SCALE GENOMIC DNA]</scope>
    <source>
        <strain evidence="2">H10</strain>
    </source>
</reference>
<dbReference type="GO" id="GO:0140664">
    <property type="term" value="F:ATP-dependent DNA damage sensor activity"/>
    <property type="evidence" value="ECO:0007669"/>
    <property type="project" value="InterPro"/>
</dbReference>
<protein>
    <recommendedName>
        <fullName evidence="4">MutL C-terminal dimerisation domain-containing protein</fullName>
    </recommendedName>
</protein>
<feature type="compositionally biased region" description="Basic and acidic residues" evidence="1">
    <location>
        <begin position="123"/>
        <end position="132"/>
    </location>
</feature>
<proteinExistence type="predicted"/>
<dbReference type="OrthoDB" id="429932at2759"/>
<feature type="region of interest" description="Disordered" evidence="1">
    <location>
        <begin position="61"/>
        <end position="98"/>
    </location>
</feature>
<gene>
    <name evidence="2" type="ORF">ABB37_07939</name>
</gene>
<dbReference type="VEuPathDB" id="TriTrypDB:LpyrH10_21_0750"/>
<evidence type="ECO:0000256" key="1">
    <source>
        <dbReference type="SAM" id="MobiDB-lite"/>
    </source>
</evidence>
<name>A0A0M9FU73_LEPPY</name>
<evidence type="ECO:0000313" key="2">
    <source>
        <dbReference type="EMBL" id="KPA76180.1"/>
    </source>
</evidence>
<dbReference type="PANTHER" id="PTHR10073:SF52">
    <property type="entry name" value="MISMATCH REPAIR ENDONUCLEASE PMS2"/>
    <property type="match status" value="1"/>
</dbReference>
<dbReference type="OMA" id="RLEFFLC"/>
<dbReference type="InterPro" id="IPR038973">
    <property type="entry name" value="MutL/Mlh/Pms-like"/>
</dbReference>
<feature type="compositionally biased region" description="Polar residues" evidence="1">
    <location>
        <begin position="465"/>
        <end position="480"/>
    </location>
</feature>
<dbReference type="GO" id="GO:0006298">
    <property type="term" value="P:mismatch repair"/>
    <property type="evidence" value="ECO:0007669"/>
    <property type="project" value="InterPro"/>
</dbReference>
<evidence type="ECO:0008006" key="4">
    <source>
        <dbReference type="Google" id="ProtNLM"/>
    </source>
</evidence>
<feature type="compositionally biased region" description="Polar residues" evidence="1">
    <location>
        <begin position="744"/>
        <end position="754"/>
    </location>
</feature>
<dbReference type="GO" id="GO:0032389">
    <property type="term" value="C:MutLalpha complex"/>
    <property type="evidence" value="ECO:0007669"/>
    <property type="project" value="TreeGrafter"/>
</dbReference>